<evidence type="ECO:0000313" key="3">
    <source>
        <dbReference type="Proteomes" id="UP001275084"/>
    </source>
</evidence>
<name>A0AAJ0HW75_9PEZI</name>
<evidence type="ECO:0000313" key="2">
    <source>
        <dbReference type="EMBL" id="KAK3364045.1"/>
    </source>
</evidence>
<dbReference type="AlphaFoldDB" id="A0AAJ0HW75"/>
<accession>A0AAJ0HW75</accession>
<dbReference type="EMBL" id="JAUIQD010000001">
    <property type="protein sequence ID" value="KAK3364045.1"/>
    <property type="molecule type" value="Genomic_DNA"/>
</dbReference>
<dbReference type="PANTHER" id="PTHR42470">
    <property type="entry name" value="VAST DOMAIN-CONTAINING PROTEIN"/>
    <property type="match status" value="1"/>
</dbReference>
<keyword evidence="3" id="KW-1185">Reference proteome</keyword>
<sequence length="281" mass="30481">MNDVRSGNYRVNCLAPNNIFFQLPSNPLPPIVALLTKQMLTGAVTPPSPAMLAAMMDNLDKLSTRGCSEPEIRPCLEGLFTTTTLPQELRVSHQCGIARYLVPAGSPALPQPFPDMLYGYSTMMAFTQAQQTTLRDIHPSILSYALVALVNFPFFVIELQAAAGTRGNLWDTANECAGSAAACLQALDQLNTALGAAGCQGRIPNVCYCLAIDNNLGQLYTSWKDEDGSKVHVQRVASYLLSDTEHFARLYACVASILKWGATTRLQDIRMAADYIGRGGE</sequence>
<dbReference type="Pfam" id="PF25545">
    <property type="entry name" value="DUF7924"/>
    <property type="match status" value="1"/>
</dbReference>
<reference evidence="2" key="2">
    <citation type="submission" date="2023-06" db="EMBL/GenBank/DDBJ databases">
        <authorList>
            <consortium name="Lawrence Berkeley National Laboratory"/>
            <person name="Haridas S."/>
            <person name="Hensen N."/>
            <person name="Bonometti L."/>
            <person name="Westerberg I."/>
            <person name="Brannstrom I.O."/>
            <person name="Guillou S."/>
            <person name="Cros-Aarteil S."/>
            <person name="Calhoun S."/>
            <person name="Kuo A."/>
            <person name="Mondo S."/>
            <person name="Pangilinan J."/>
            <person name="Riley R."/>
            <person name="Labutti K."/>
            <person name="Andreopoulos B."/>
            <person name="Lipzen A."/>
            <person name="Chen C."/>
            <person name="Yanf M."/>
            <person name="Daum C."/>
            <person name="Ng V."/>
            <person name="Clum A."/>
            <person name="Steindorff A."/>
            <person name="Ohm R."/>
            <person name="Martin F."/>
            <person name="Silar P."/>
            <person name="Natvig D."/>
            <person name="Lalanne C."/>
            <person name="Gautier V."/>
            <person name="Ament-Velasquez S.L."/>
            <person name="Kruys A."/>
            <person name="Hutchinson M.I."/>
            <person name="Powell A.J."/>
            <person name="Barry K."/>
            <person name="Miller A.N."/>
            <person name="Grigoriev I.V."/>
            <person name="Debuchy R."/>
            <person name="Gladieux P."/>
            <person name="Thoren M.H."/>
            <person name="Johannesson H."/>
        </authorList>
    </citation>
    <scope>NUCLEOTIDE SEQUENCE</scope>
    <source>
        <strain evidence="2">CBS 955.72</strain>
    </source>
</reference>
<dbReference type="InterPro" id="IPR057684">
    <property type="entry name" value="DUF7924"/>
</dbReference>
<evidence type="ECO:0000259" key="1">
    <source>
        <dbReference type="Pfam" id="PF25545"/>
    </source>
</evidence>
<proteinExistence type="predicted"/>
<protein>
    <recommendedName>
        <fullName evidence="1">DUF7924 domain-containing protein</fullName>
    </recommendedName>
</protein>
<dbReference type="PANTHER" id="PTHR42470:SF1">
    <property type="entry name" value="VAST DOMAIN-CONTAINING PROTEIN"/>
    <property type="match status" value="1"/>
</dbReference>
<dbReference type="Proteomes" id="UP001275084">
    <property type="component" value="Unassembled WGS sequence"/>
</dbReference>
<gene>
    <name evidence="2" type="ORF">B0T25DRAFT_444389</name>
</gene>
<feature type="domain" description="DUF7924" evidence="1">
    <location>
        <begin position="109"/>
        <end position="272"/>
    </location>
</feature>
<reference evidence="2" key="1">
    <citation type="journal article" date="2023" name="Mol. Phylogenet. Evol.">
        <title>Genome-scale phylogeny and comparative genomics of the fungal order Sordariales.</title>
        <authorList>
            <person name="Hensen N."/>
            <person name="Bonometti L."/>
            <person name="Westerberg I."/>
            <person name="Brannstrom I.O."/>
            <person name="Guillou S."/>
            <person name="Cros-Aarteil S."/>
            <person name="Calhoun S."/>
            <person name="Haridas S."/>
            <person name="Kuo A."/>
            <person name="Mondo S."/>
            <person name="Pangilinan J."/>
            <person name="Riley R."/>
            <person name="LaButti K."/>
            <person name="Andreopoulos B."/>
            <person name="Lipzen A."/>
            <person name="Chen C."/>
            <person name="Yan M."/>
            <person name="Daum C."/>
            <person name="Ng V."/>
            <person name="Clum A."/>
            <person name="Steindorff A."/>
            <person name="Ohm R.A."/>
            <person name="Martin F."/>
            <person name="Silar P."/>
            <person name="Natvig D.O."/>
            <person name="Lalanne C."/>
            <person name="Gautier V."/>
            <person name="Ament-Velasquez S.L."/>
            <person name="Kruys A."/>
            <person name="Hutchinson M.I."/>
            <person name="Powell A.J."/>
            <person name="Barry K."/>
            <person name="Miller A.N."/>
            <person name="Grigoriev I.V."/>
            <person name="Debuchy R."/>
            <person name="Gladieux P."/>
            <person name="Hiltunen Thoren M."/>
            <person name="Johannesson H."/>
        </authorList>
    </citation>
    <scope>NUCLEOTIDE SEQUENCE</scope>
    <source>
        <strain evidence="2">CBS 955.72</strain>
    </source>
</reference>
<organism evidence="2 3">
    <name type="scientific">Lasiosphaeria hispida</name>
    <dbReference type="NCBI Taxonomy" id="260671"/>
    <lineage>
        <taxon>Eukaryota</taxon>
        <taxon>Fungi</taxon>
        <taxon>Dikarya</taxon>
        <taxon>Ascomycota</taxon>
        <taxon>Pezizomycotina</taxon>
        <taxon>Sordariomycetes</taxon>
        <taxon>Sordariomycetidae</taxon>
        <taxon>Sordariales</taxon>
        <taxon>Lasiosphaeriaceae</taxon>
        <taxon>Lasiosphaeria</taxon>
    </lineage>
</organism>
<comment type="caution">
    <text evidence="2">The sequence shown here is derived from an EMBL/GenBank/DDBJ whole genome shotgun (WGS) entry which is preliminary data.</text>
</comment>